<gene>
    <name evidence="4" type="ORF">ER308_18580</name>
</gene>
<dbReference type="PANTHER" id="PTHR11748">
    <property type="entry name" value="D-LACTATE DEHYDROGENASE"/>
    <property type="match status" value="1"/>
</dbReference>
<dbReference type="GO" id="GO:0003824">
    <property type="term" value="F:catalytic activity"/>
    <property type="evidence" value="ECO:0007669"/>
    <property type="project" value="InterPro"/>
</dbReference>
<keyword evidence="1" id="KW-0285">Flavoprotein</keyword>
<reference evidence="4 5" key="1">
    <citation type="submission" date="2019-01" db="EMBL/GenBank/DDBJ databases">
        <title>Egibacter rhizosphaerae EGI 80759T.</title>
        <authorList>
            <person name="Chen D.-D."/>
            <person name="Tian Y."/>
            <person name="Jiao J.-Y."/>
            <person name="Zhang X.-T."/>
            <person name="Zhang Y.-G."/>
            <person name="Zhang Y."/>
            <person name="Xiao M."/>
            <person name="Shu W.-S."/>
            <person name="Li W.-J."/>
        </authorList>
    </citation>
    <scope>NUCLEOTIDE SEQUENCE [LARGE SCALE GENOMIC DNA]</scope>
    <source>
        <strain evidence="4 5">EGI 80759</strain>
    </source>
</reference>
<evidence type="ECO:0000313" key="5">
    <source>
        <dbReference type="Proteomes" id="UP000291469"/>
    </source>
</evidence>
<dbReference type="PROSITE" id="PS51387">
    <property type="entry name" value="FAD_PCMH"/>
    <property type="match status" value="1"/>
</dbReference>
<sequence length="413" mass="42844">MRTMQPADPRASAAQAQPRTIEEAVAAMRDGGRILLRGGGTGLDWGAPPAGIDTVLETAGLDRVRRYDAADGVAVVEGGTRLAELDALAAKRVGGPRLAVDGAPEGATVGGLVARAFDGPQRLRHGPLRDLVIGVTLVLADGSVVRAGGTVIKNVAGYDLMRPVTGSVGTLGLIARVAVRLHPQPATSCTVRARASAPQAAAVARAVDDSPLEPAALDWTVEPATADAMGDGMIRVRFRGVDRAVIEQAERLQALLTQHRLVPQERTGDDERSDWDAVVAAHAGAAGETVARVAALPDRQAEIADAVRATAEQTGLDLGVASHLALGLHDVRLRGGAPPDHATAAIALRQRVAGTGGHLVVRRRPHGLADPDGCWDAGTVWGPPPAGFALMRRLKDALDPERRLAPGRFVGGL</sequence>
<dbReference type="Gene3D" id="3.30.465.10">
    <property type="match status" value="1"/>
</dbReference>
<feature type="domain" description="FAD-binding PCMH-type" evidence="3">
    <location>
        <begin position="7"/>
        <end position="184"/>
    </location>
</feature>
<dbReference type="AlphaFoldDB" id="A0A411YJ98"/>
<dbReference type="InterPro" id="IPR006094">
    <property type="entry name" value="Oxid_FAD_bind_N"/>
</dbReference>
<dbReference type="InterPro" id="IPR016164">
    <property type="entry name" value="FAD-linked_Oxase-like_C"/>
</dbReference>
<name>A0A411YJ98_9ACTN</name>
<dbReference type="SUPFAM" id="SSF55103">
    <property type="entry name" value="FAD-linked oxidases, C-terminal domain"/>
    <property type="match status" value="1"/>
</dbReference>
<evidence type="ECO:0000259" key="3">
    <source>
        <dbReference type="PROSITE" id="PS51387"/>
    </source>
</evidence>
<protein>
    <submittedName>
        <fullName evidence="4">FAD-binding oxidoreductase</fullName>
    </submittedName>
</protein>
<evidence type="ECO:0000256" key="1">
    <source>
        <dbReference type="ARBA" id="ARBA00022630"/>
    </source>
</evidence>
<organism evidence="4 5">
    <name type="scientific">Egibacter rhizosphaerae</name>
    <dbReference type="NCBI Taxonomy" id="1670831"/>
    <lineage>
        <taxon>Bacteria</taxon>
        <taxon>Bacillati</taxon>
        <taxon>Actinomycetota</taxon>
        <taxon>Nitriliruptoria</taxon>
        <taxon>Egibacterales</taxon>
        <taxon>Egibacteraceae</taxon>
        <taxon>Egibacter</taxon>
    </lineage>
</organism>
<dbReference type="InterPro" id="IPR016169">
    <property type="entry name" value="FAD-bd_PCMH_sub2"/>
</dbReference>
<evidence type="ECO:0000313" key="4">
    <source>
        <dbReference type="EMBL" id="QBI21374.1"/>
    </source>
</evidence>
<dbReference type="SUPFAM" id="SSF56176">
    <property type="entry name" value="FAD-binding/transporter-associated domain-like"/>
    <property type="match status" value="1"/>
</dbReference>
<keyword evidence="2" id="KW-0274">FAD</keyword>
<dbReference type="PANTHER" id="PTHR11748:SF103">
    <property type="entry name" value="GLYCOLATE OXIDASE SUBUNIT GLCE"/>
    <property type="match status" value="1"/>
</dbReference>
<accession>A0A411YJ98</accession>
<dbReference type="Pfam" id="PF01565">
    <property type="entry name" value="FAD_binding_4"/>
    <property type="match status" value="1"/>
</dbReference>
<dbReference type="InterPro" id="IPR036318">
    <property type="entry name" value="FAD-bd_PCMH-like_sf"/>
</dbReference>
<dbReference type="Proteomes" id="UP000291469">
    <property type="component" value="Chromosome"/>
</dbReference>
<dbReference type="EMBL" id="CP036402">
    <property type="protein sequence ID" value="QBI21374.1"/>
    <property type="molecule type" value="Genomic_DNA"/>
</dbReference>
<dbReference type="GO" id="GO:0071949">
    <property type="term" value="F:FAD binding"/>
    <property type="evidence" value="ECO:0007669"/>
    <property type="project" value="InterPro"/>
</dbReference>
<dbReference type="KEGG" id="erz:ER308_18580"/>
<keyword evidence="5" id="KW-1185">Reference proteome</keyword>
<dbReference type="InterPro" id="IPR016166">
    <property type="entry name" value="FAD-bd_PCMH"/>
</dbReference>
<evidence type="ECO:0000256" key="2">
    <source>
        <dbReference type="ARBA" id="ARBA00022827"/>
    </source>
</evidence>
<dbReference type="OrthoDB" id="9811557at2"/>
<proteinExistence type="predicted"/>